<gene>
    <name evidence="1" type="ORF">N8T08_003728</name>
</gene>
<name>A0ACC3B6P4_9EURO</name>
<organism evidence="1 2">
    <name type="scientific">Aspergillus melleus</name>
    <dbReference type="NCBI Taxonomy" id="138277"/>
    <lineage>
        <taxon>Eukaryota</taxon>
        <taxon>Fungi</taxon>
        <taxon>Dikarya</taxon>
        <taxon>Ascomycota</taxon>
        <taxon>Pezizomycotina</taxon>
        <taxon>Eurotiomycetes</taxon>
        <taxon>Eurotiomycetidae</taxon>
        <taxon>Eurotiales</taxon>
        <taxon>Aspergillaceae</taxon>
        <taxon>Aspergillus</taxon>
        <taxon>Aspergillus subgen. Circumdati</taxon>
    </lineage>
</organism>
<accession>A0ACC3B6P4</accession>
<comment type="caution">
    <text evidence="1">The sequence shown here is derived from an EMBL/GenBank/DDBJ whole genome shotgun (WGS) entry which is preliminary data.</text>
</comment>
<sequence length="1499" mass="164796">MATVTSAPSDLPLEQLALYQASDPYLSSVFVFYGPVATANATVSSSRIQAHVLTPAGFQSYPRITVSPAAPLYAAVNHLPREKQGDEVCRGLAVGMLKYFADLSEPAKDCLHAFARAGRPGGQIPKLFDEMHAADLANHMTKVEYTADIVRDIRGAFQERKVPWVDLDVVFPPGIIQPPQRPGEDELDDLADMEDPPDTHYGQYSSLIQSLGKPVFLPTSRLKRAPSQPTKVNRSRVFSTSQKQAFRLTMCEFVDTEERYVNKLFTLVRNVAEEFRIKAQGRGSSSTSPTESDLAKLFPPCLNAILDVNMGFLGVIRQVLEETEREAIEDMTRDTELSSSMSQRTPSKEDRDDPVGAVVLANALLDWFPRFSEPYADYMNAHNSFTQVLNSFMKDKQSSFSKRVHDTGEQMLRSLLMEPVQRLPRYSLLIDTMMKSLPLVHPAIRPFLKARDVINDICALDDSSSTNHDLSFRRLKELVDGWPSTILPSSRLITAVDFNELSPPYHVDPPSLDPNPGIMLVYKNCLVLLAKAAGSKIMARGLLAELDNAASATSGPSGSLPPNEIRVVQVYDLHTVRCTQSSCGRILFLAPTAAKSKPTQNTTVDLLALELTSTHEGRAVRVIEDIVKAKIAGRFTESERENGKWSLRSPTGTVGNLGILACVFEEEESKEDGTGSLTNRVGMSKIRVVFDTSRATSRQTLDSSDLEVIVGISVSGEDQFRVDIDTIVGTASSDIVTADSFVPVLSKRLLNVLLPLHGPQNRTMTESIVHSNFEILRYLAGYIMPQLKTPRGFRPPSPTKLLSSLLGGSQSKETHTSNSKTPTSATLLGEFPKMPPPRGNMSRSNTLPSVFPAKEDKREETPSKISMVSAFPSKETESPFSVLEQAFAAYILALQSRSGNIVGRTLRARDNVDRSAVNELYNVLLEDPGRIQMAAEVSVDTLFVAFETFMGNAWREQMGPVLEPSSMKLLQSHFDTMFPRDFDENFRKFLADMSPQNRRALASLVRLLAELLDASGNDGDRGALTAAFAEVLTVEGDPMQHISLLDRLVDDFDNLFDEFIPGGASVEGALSCDQTQSVSQTAGSMNSNASSFRKRFGFGLHRENSKAEGESKVSSILRTLSKSKGSNDSEASTPRNSLLRSKSIDVDTSLAHLLRPGSRDRTGASLSQENIRRPGQAQRPTTPASSSNLAQAESMTPTKQDRPPTSHGSGSTVRSTSPAKSSSPVRLTSPSRRSPTRPVTPSRKENIDPKLSQTERSPRKMSPTGELKRRSRATSIPSSRHPGLKERAVPVNGSDTKRPTSSSSPQKPQKLRMQSPQKLRDRLQNEKRSQATAQLGLKDELDLIGDELRALRLGPRAEESSRLLGDPFAPDASAALLSRVQDLERKFESLSGEFNGRTTSIEKDLESSLVVSEKRAKRLDELYREASAENEALYDRFNSELSKISKEVRSGNAEDAIKSQLSSALDDIGRLKKENFRLKREVAGLRAQQAAVALLKASE</sequence>
<protein>
    <submittedName>
        <fullName evidence="1">Uncharacterized protein</fullName>
    </submittedName>
</protein>
<proteinExistence type="predicted"/>
<evidence type="ECO:0000313" key="2">
    <source>
        <dbReference type="Proteomes" id="UP001177260"/>
    </source>
</evidence>
<evidence type="ECO:0000313" key="1">
    <source>
        <dbReference type="EMBL" id="KAK1146080.1"/>
    </source>
</evidence>
<dbReference type="Proteomes" id="UP001177260">
    <property type="component" value="Unassembled WGS sequence"/>
</dbReference>
<dbReference type="EMBL" id="JAOPJF010000020">
    <property type="protein sequence ID" value="KAK1146080.1"/>
    <property type="molecule type" value="Genomic_DNA"/>
</dbReference>
<reference evidence="1 2" key="1">
    <citation type="journal article" date="2023" name="ACS Omega">
        <title>Identification of the Neoaspergillic Acid Biosynthesis Gene Cluster by Establishing an In Vitro CRISPR-Ribonucleoprotein Genetic System in Aspergillus melleus.</title>
        <authorList>
            <person name="Yuan B."/>
            <person name="Grau M.F."/>
            <person name="Murata R.M."/>
            <person name="Torok T."/>
            <person name="Venkateswaran K."/>
            <person name="Stajich J.E."/>
            <person name="Wang C.C.C."/>
        </authorList>
    </citation>
    <scope>NUCLEOTIDE SEQUENCE [LARGE SCALE GENOMIC DNA]</scope>
    <source>
        <strain evidence="1 2">IMV 1140</strain>
    </source>
</reference>
<keyword evidence="2" id="KW-1185">Reference proteome</keyword>